<evidence type="ECO:0000313" key="1">
    <source>
        <dbReference type="EMBL" id="SBP37125.1"/>
    </source>
</evidence>
<dbReference type="EMBL" id="HADX01014893">
    <property type="protein sequence ID" value="SBP37125.1"/>
    <property type="molecule type" value="Transcribed_RNA"/>
</dbReference>
<reference evidence="1" key="2">
    <citation type="submission" date="2016-06" db="EMBL/GenBank/DDBJ databases">
        <title>The genome of a short-lived fish provides insights into sex chromosome evolution and the genetic control of aging.</title>
        <authorList>
            <person name="Reichwald K."/>
            <person name="Felder M."/>
            <person name="Petzold A."/>
            <person name="Koch P."/>
            <person name="Groth M."/>
            <person name="Platzer M."/>
        </authorList>
    </citation>
    <scope>NUCLEOTIDE SEQUENCE</scope>
    <source>
        <tissue evidence="1">Brain</tissue>
    </source>
</reference>
<protein>
    <submittedName>
        <fullName evidence="1">Uncharacterized protein</fullName>
    </submittedName>
</protein>
<feature type="non-terminal residue" evidence="1">
    <location>
        <position position="47"/>
    </location>
</feature>
<accession>A0A1A7Z4M8</accession>
<gene>
    <name evidence="1" type="primary">Nfu_g_1_019172</name>
</gene>
<sequence>MSSGQSLTELTRERLFSQTGKSVVQLQEGDDRQRRRLDLSRKLQIKL</sequence>
<organism evidence="1">
    <name type="scientific">Iconisemion striatum</name>
    <dbReference type="NCBI Taxonomy" id="60296"/>
    <lineage>
        <taxon>Eukaryota</taxon>
        <taxon>Metazoa</taxon>
        <taxon>Chordata</taxon>
        <taxon>Craniata</taxon>
        <taxon>Vertebrata</taxon>
        <taxon>Euteleostomi</taxon>
        <taxon>Actinopterygii</taxon>
        <taxon>Neopterygii</taxon>
        <taxon>Teleostei</taxon>
        <taxon>Neoteleostei</taxon>
        <taxon>Acanthomorphata</taxon>
        <taxon>Ovalentaria</taxon>
        <taxon>Atherinomorphae</taxon>
        <taxon>Cyprinodontiformes</taxon>
        <taxon>Nothobranchiidae</taxon>
        <taxon>Iconisemion</taxon>
    </lineage>
</organism>
<dbReference type="AlphaFoldDB" id="A0A1A7Z4M8"/>
<reference evidence="1" key="1">
    <citation type="submission" date="2016-05" db="EMBL/GenBank/DDBJ databases">
        <authorList>
            <person name="Lavstsen T."/>
            <person name="Jespersen J.S."/>
        </authorList>
    </citation>
    <scope>NUCLEOTIDE SEQUENCE</scope>
    <source>
        <tissue evidence="1">Brain</tissue>
    </source>
</reference>
<name>A0A1A7Z4M8_9TELE</name>
<proteinExistence type="predicted"/>